<organism evidence="1 2">
    <name type="scientific">Ktedonobacter robiniae</name>
    <dbReference type="NCBI Taxonomy" id="2778365"/>
    <lineage>
        <taxon>Bacteria</taxon>
        <taxon>Bacillati</taxon>
        <taxon>Chloroflexota</taxon>
        <taxon>Ktedonobacteria</taxon>
        <taxon>Ktedonobacterales</taxon>
        <taxon>Ktedonobacteraceae</taxon>
        <taxon>Ktedonobacter</taxon>
    </lineage>
</organism>
<dbReference type="RefSeq" id="WP_201375565.1">
    <property type="nucleotide sequence ID" value="NZ_BNJG01000003.1"/>
</dbReference>
<keyword evidence="2" id="KW-1185">Reference proteome</keyword>
<evidence type="ECO:0000313" key="1">
    <source>
        <dbReference type="EMBL" id="GHO59373.1"/>
    </source>
</evidence>
<evidence type="ECO:0000313" key="2">
    <source>
        <dbReference type="Proteomes" id="UP000654345"/>
    </source>
</evidence>
<dbReference type="Proteomes" id="UP000654345">
    <property type="component" value="Unassembled WGS sequence"/>
</dbReference>
<sequence>MSIAIKHMDIDQLPKTPSTFANVVEQFLQECCILEEQQSIEDAQLFANFRAYYKRVWQGEPHPALLGQFRVELTQRGYHSSSDKHPTWYGLTLRPKDT</sequence>
<dbReference type="EMBL" id="BNJG01000003">
    <property type="protein sequence ID" value="GHO59373.1"/>
    <property type="molecule type" value="Genomic_DNA"/>
</dbReference>
<protein>
    <recommendedName>
        <fullName evidence="3">DNA primase/nucleoside triphosphatase C-terminal domain-containing protein</fullName>
    </recommendedName>
</protein>
<name>A0ABQ3V371_9CHLR</name>
<gene>
    <name evidence="1" type="ORF">KSB_78480</name>
</gene>
<accession>A0ABQ3V371</accession>
<proteinExistence type="predicted"/>
<comment type="caution">
    <text evidence="1">The sequence shown here is derived from an EMBL/GenBank/DDBJ whole genome shotgun (WGS) entry which is preliminary data.</text>
</comment>
<evidence type="ECO:0008006" key="3">
    <source>
        <dbReference type="Google" id="ProtNLM"/>
    </source>
</evidence>
<reference evidence="1 2" key="1">
    <citation type="journal article" date="2021" name="Int. J. Syst. Evol. Microbiol.">
        <title>Reticulibacter mediterranei gen. nov., sp. nov., within the new family Reticulibacteraceae fam. nov., and Ktedonospora formicarum gen. nov., sp. nov., Ktedonobacter robiniae sp. nov., Dictyobacter formicarum sp. nov. and Dictyobacter arantiisoli sp. nov., belonging to the class Ktedonobacteria.</title>
        <authorList>
            <person name="Yabe S."/>
            <person name="Zheng Y."/>
            <person name="Wang C.M."/>
            <person name="Sakai Y."/>
            <person name="Abe K."/>
            <person name="Yokota A."/>
            <person name="Donadio S."/>
            <person name="Cavaletti L."/>
            <person name="Monciardini P."/>
        </authorList>
    </citation>
    <scope>NUCLEOTIDE SEQUENCE [LARGE SCALE GENOMIC DNA]</scope>
    <source>
        <strain evidence="1 2">SOSP1-30</strain>
    </source>
</reference>